<dbReference type="CDD" id="cd00592">
    <property type="entry name" value="HTH_MerR-like"/>
    <property type="match status" value="1"/>
</dbReference>
<protein>
    <submittedName>
        <fullName evidence="5">DNA-binding transcriptional MerR regulator</fullName>
    </submittedName>
</protein>
<dbReference type="OrthoDB" id="9791488at2"/>
<dbReference type="SUPFAM" id="SSF46955">
    <property type="entry name" value="Putative DNA-binding domain"/>
    <property type="match status" value="2"/>
</dbReference>
<sequence>MNTYRTAEIAHRTGIHPNTVRLYEELNLITKPKRLPNGYRVFTDLHLEQIIFARLALKAEILLNGLRKQAVDIIKEAAYLKYDSALKMTENYLQQIKKEQRNSEEAIKITKKLLSGKPEEWGDEVYTRKEAADCLDISIDSLRNWELNGLLSVKRRQNGYRIYTGEDLVRLKIIRLLRSANYSLSAILRMLNAFTISPGADIRQVIDTPEESEDIISVCDKLLTSLSEAETLANAMEIQLNKMKKLYPADSTL</sequence>
<dbReference type="Gene3D" id="1.10.1660.10">
    <property type="match status" value="2"/>
</dbReference>
<proteinExistence type="predicted"/>
<evidence type="ECO:0000313" key="6">
    <source>
        <dbReference type="Proteomes" id="UP000237749"/>
    </source>
</evidence>
<keyword evidence="3" id="KW-0804">Transcription</keyword>
<feature type="domain" description="HTH merR-type" evidence="4">
    <location>
        <begin position="125"/>
        <end position="193"/>
    </location>
</feature>
<feature type="domain" description="HTH merR-type" evidence="4">
    <location>
        <begin position="3"/>
        <end position="72"/>
    </location>
</feature>
<keyword evidence="1" id="KW-0805">Transcription regulation</keyword>
<gene>
    <name evidence="5" type="ORF">BXY41_107269</name>
</gene>
<dbReference type="PROSITE" id="PS50937">
    <property type="entry name" value="HTH_MERR_2"/>
    <property type="match status" value="2"/>
</dbReference>
<name>A0A2S6HRT0_9FIRM</name>
<dbReference type="PANTHER" id="PTHR30204:SF94">
    <property type="entry name" value="HEAVY METAL-DEPENDENT TRANSCRIPTIONAL REGULATOR HI_0293-RELATED"/>
    <property type="match status" value="1"/>
</dbReference>
<keyword evidence="6" id="KW-1185">Reference proteome</keyword>
<dbReference type="InterPro" id="IPR047057">
    <property type="entry name" value="MerR_fam"/>
</dbReference>
<evidence type="ECO:0000313" key="5">
    <source>
        <dbReference type="EMBL" id="PPK80336.1"/>
    </source>
</evidence>
<dbReference type="PROSITE" id="PS00552">
    <property type="entry name" value="HTH_MERR_1"/>
    <property type="match status" value="1"/>
</dbReference>
<dbReference type="Pfam" id="PF00376">
    <property type="entry name" value="MerR"/>
    <property type="match status" value="1"/>
</dbReference>
<dbReference type="AlphaFoldDB" id="A0A2S6HRT0"/>
<keyword evidence="2 5" id="KW-0238">DNA-binding</keyword>
<dbReference type="GO" id="GO:0003677">
    <property type="term" value="F:DNA binding"/>
    <property type="evidence" value="ECO:0007669"/>
    <property type="project" value="UniProtKB-KW"/>
</dbReference>
<dbReference type="Pfam" id="PF13411">
    <property type="entry name" value="MerR_1"/>
    <property type="match status" value="1"/>
</dbReference>
<dbReference type="PANTHER" id="PTHR30204">
    <property type="entry name" value="REDOX-CYCLING DRUG-SENSING TRANSCRIPTIONAL ACTIVATOR SOXR"/>
    <property type="match status" value="1"/>
</dbReference>
<comment type="caution">
    <text evidence="5">The sequence shown here is derived from an EMBL/GenBank/DDBJ whole genome shotgun (WGS) entry which is preliminary data.</text>
</comment>
<evidence type="ECO:0000256" key="3">
    <source>
        <dbReference type="ARBA" id="ARBA00023163"/>
    </source>
</evidence>
<dbReference type="InterPro" id="IPR000551">
    <property type="entry name" value="MerR-type_HTH_dom"/>
</dbReference>
<evidence type="ECO:0000256" key="2">
    <source>
        <dbReference type="ARBA" id="ARBA00023125"/>
    </source>
</evidence>
<dbReference type="InterPro" id="IPR009061">
    <property type="entry name" value="DNA-bd_dom_put_sf"/>
</dbReference>
<evidence type="ECO:0000259" key="4">
    <source>
        <dbReference type="PROSITE" id="PS50937"/>
    </source>
</evidence>
<organism evidence="5 6">
    <name type="scientific">Lacrimispora xylanisolvens</name>
    <dbReference type="NCBI Taxonomy" id="384636"/>
    <lineage>
        <taxon>Bacteria</taxon>
        <taxon>Bacillati</taxon>
        <taxon>Bacillota</taxon>
        <taxon>Clostridia</taxon>
        <taxon>Lachnospirales</taxon>
        <taxon>Lachnospiraceae</taxon>
        <taxon>Lacrimispora</taxon>
    </lineage>
</organism>
<reference evidence="5 6" key="1">
    <citation type="submission" date="2018-02" db="EMBL/GenBank/DDBJ databases">
        <title>Genomic Encyclopedia of Archaeal and Bacterial Type Strains, Phase II (KMG-II): from individual species to whole genera.</title>
        <authorList>
            <person name="Goeker M."/>
        </authorList>
    </citation>
    <scope>NUCLEOTIDE SEQUENCE [LARGE SCALE GENOMIC DNA]</scope>
    <source>
        <strain evidence="5 6">DSM 3808</strain>
    </source>
</reference>
<dbReference type="EMBL" id="PTJA01000007">
    <property type="protein sequence ID" value="PPK80336.1"/>
    <property type="molecule type" value="Genomic_DNA"/>
</dbReference>
<accession>A0A2S6HRT0</accession>
<evidence type="ECO:0000256" key="1">
    <source>
        <dbReference type="ARBA" id="ARBA00023015"/>
    </source>
</evidence>
<dbReference type="RefSeq" id="WP_104437643.1">
    <property type="nucleotide sequence ID" value="NZ_PTJA01000007.1"/>
</dbReference>
<dbReference type="Proteomes" id="UP000237749">
    <property type="component" value="Unassembled WGS sequence"/>
</dbReference>
<dbReference type="SMART" id="SM00422">
    <property type="entry name" value="HTH_MERR"/>
    <property type="match status" value="2"/>
</dbReference>
<dbReference type="GO" id="GO:0003700">
    <property type="term" value="F:DNA-binding transcription factor activity"/>
    <property type="evidence" value="ECO:0007669"/>
    <property type="project" value="InterPro"/>
</dbReference>